<dbReference type="PANTHER" id="PTHR21683">
    <property type="entry name" value="COILED-COIL DOMAIN-CONTAINING PROTEIN 42 LIKE-2-LIKE-RELATED"/>
    <property type="match status" value="1"/>
</dbReference>
<sequence>DFRRRTESLRRRRKELDEKEEQLKESLFKFNKFLKENDAKRGRALKKASEEKDLARQKQAEVELLEQEVLVLQKRRETMRVKVQRKAVYRDFLHRVTKSSTKFGEIWELVARFDTLLATREQLLGRESEGRQLGEALRQQHRRFVDEQSDRILRYNNQLSELQTRLEQVRSLALKWEATWNHIQSISARETLLLGQIKVTTLNLFHMMGGQTDDENGVGIGDTLGQLDRIKQGLGFPRESRDKVRKSRRLGPFPSAGRHSSAASSHDPSETFAFGSQPSDQLRHVCIVSC</sequence>
<evidence type="ECO:0000256" key="2">
    <source>
        <dbReference type="SAM" id="Coils"/>
    </source>
</evidence>
<dbReference type="Proteomes" id="UP000034805">
    <property type="component" value="Unassembled WGS sequence"/>
</dbReference>
<feature type="coiled-coil region" evidence="2">
    <location>
        <begin position="6"/>
        <end position="82"/>
    </location>
</feature>
<dbReference type="EMBL" id="JARO02009906">
    <property type="protein sequence ID" value="KPP61165.1"/>
    <property type="molecule type" value="Genomic_DNA"/>
</dbReference>
<dbReference type="GO" id="GO:0005856">
    <property type="term" value="C:cytoskeleton"/>
    <property type="evidence" value="ECO:0007669"/>
    <property type="project" value="UniProtKB-ARBA"/>
</dbReference>
<dbReference type="PANTHER" id="PTHR21683:SF2">
    <property type="entry name" value="COILED-COIL DOMAIN-CONTAINING PROTEIN 42 LIKE-2-LIKE"/>
    <property type="match status" value="1"/>
</dbReference>
<proteinExistence type="predicted"/>
<evidence type="ECO:0000313" key="5">
    <source>
        <dbReference type="EMBL" id="KPP61165.1"/>
    </source>
</evidence>
<protein>
    <submittedName>
        <fullName evidence="5">Coiled-coil domain-containing protein 42-like</fullName>
    </submittedName>
</protein>
<comment type="caution">
    <text evidence="5">The sequence shown here is derived from an EMBL/GenBank/DDBJ whole genome shotgun (WGS) entry which is preliminary data.</text>
</comment>
<feature type="region of interest" description="Disordered" evidence="3">
    <location>
        <begin position="231"/>
        <end position="276"/>
    </location>
</feature>
<feature type="domain" description="DUF4200" evidence="4">
    <location>
        <begin position="1"/>
        <end position="98"/>
    </location>
</feature>
<evidence type="ECO:0000256" key="3">
    <source>
        <dbReference type="SAM" id="MobiDB-lite"/>
    </source>
</evidence>
<dbReference type="AlphaFoldDB" id="A0A0P7TU55"/>
<dbReference type="STRING" id="113540.ENSSFOP00015045242"/>
<evidence type="ECO:0000313" key="6">
    <source>
        <dbReference type="Proteomes" id="UP000034805"/>
    </source>
</evidence>
<keyword evidence="1 2" id="KW-0175">Coiled coil</keyword>
<accession>A0A0P7TU55</accession>
<organism evidence="5 6">
    <name type="scientific">Scleropages formosus</name>
    <name type="common">Asian bonytongue</name>
    <name type="synonym">Osteoglossum formosum</name>
    <dbReference type="NCBI Taxonomy" id="113540"/>
    <lineage>
        <taxon>Eukaryota</taxon>
        <taxon>Metazoa</taxon>
        <taxon>Chordata</taxon>
        <taxon>Craniata</taxon>
        <taxon>Vertebrata</taxon>
        <taxon>Euteleostomi</taxon>
        <taxon>Actinopterygii</taxon>
        <taxon>Neopterygii</taxon>
        <taxon>Teleostei</taxon>
        <taxon>Osteoglossocephala</taxon>
        <taxon>Osteoglossomorpha</taxon>
        <taxon>Osteoglossiformes</taxon>
        <taxon>Osteoglossidae</taxon>
        <taxon>Scleropages</taxon>
    </lineage>
</organism>
<dbReference type="InterPro" id="IPR025252">
    <property type="entry name" value="DUF4200"/>
</dbReference>
<evidence type="ECO:0000259" key="4">
    <source>
        <dbReference type="Pfam" id="PF13863"/>
    </source>
</evidence>
<feature type="coiled-coil region" evidence="2">
    <location>
        <begin position="145"/>
        <end position="179"/>
    </location>
</feature>
<evidence type="ECO:0000256" key="1">
    <source>
        <dbReference type="ARBA" id="ARBA00023054"/>
    </source>
</evidence>
<dbReference type="Pfam" id="PF13863">
    <property type="entry name" value="DUF4200"/>
    <property type="match status" value="1"/>
</dbReference>
<gene>
    <name evidence="5" type="ORF">Z043_120767</name>
</gene>
<feature type="non-terminal residue" evidence="5">
    <location>
        <position position="1"/>
    </location>
</feature>
<dbReference type="InterPro" id="IPR051147">
    <property type="entry name" value="CFAP_domain-containing"/>
</dbReference>
<name>A0A0P7TU55_SCLFO</name>
<reference evidence="5 6" key="1">
    <citation type="submission" date="2015-08" db="EMBL/GenBank/DDBJ databases">
        <title>The genome of the Asian arowana (Scleropages formosus).</title>
        <authorList>
            <person name="Tan M.H."/>
            <person name="Gan H.M."/>
            <person name="Croft L.J."/>
            <person name="Austin C.M."/>
        </authorList>
    </citation>
    <scope>NUCLEOTIDE SEQUENCE [LARGE SCALE GENOMIC DNA]</scope>
    <source>
        <strain evidence="5">Aro1</strain>
    </source>
</reference>